<dbReference type="EMBL" id="LILB01000001">
    <property type="protein sequence ID" value="KOO51808.1"/>
    <property type="molecule type" value="Genomic_DNA"/>
</dbReference>
<evidence type="ECO:0000259" key="1">
    <source>
        <dbReference type="Pfam" id="PF00675"/>
    </source>
</evidence>
<protein>
    <recommendedName>
        <fullName evidence="5">Zinc protease</fullName>
    </recommendedName>
</protein>
<reference evidence="4" key="1">
    <citation type="submission" date="2015-08" db="EMBL/GenBank/DDBJ databases">
        <title>Fjat-10028 dsm 16317.</title>
        <authorList>
            <person name="Liu B."/>
            <person name="Wang J."/>
            <person name="Zhu Y."/>
            <person name="Liu G."/>
            <person name="Chen Q."/>
            <person name="Chen Z."/>
            <person name="Lan J."/>
            <person name="Che J."/>
            <person name="Ge C."/>
            <person name="Shi H."/>
            <person name="Pan Z."/>
            <person name="Liu X."/>
        </authorList>
    </citation>
    <scope>NUCLEOTIDE SEQUENCE [LARGE SCALE GENOMIC DNA]</scope>
    <source>
        <strain evidence="4">DSM 16317</strain>
    </source>
</reference>
<evidence type="ECO:0000313" key="3">
    <source>
        <dbReference type="EMBL" id="KOO51808.1"/>
    </source>
</evidence>
<dbReference type="PANTHER" id="PTHR11851">
    <property type="entry name" value="METALLOPROTEASE"/>
    <property type="match status" value="1"/>
</dbReference>
<feature type="domain" description="Peptidase M16 C-terminal" evidence="2">
    <location>
        <begin position="188"/>
        <end position="362"/>
    </location>
</feature>
<comment type="caution">
    <text evidence="3">The sequence shown here is derived from an EMBL/GenBank/DDBJ whole genome shotgun (WGS) entry which is preliminary data.</text>
</comment>
<dbReference type="GO" id="GO:0046872">
    <property type="term" value="F:metal ion binding"/>
    <property type="evidence" value="ECO:0007669"/>
    <property type="project" value="InterPro"/>
</dbReference>
<dbReference type="InterPro" id="IPR011249">
    <property type="entry name" value="Metalloenz_LuxS/M16"/>
</dbReference>
<organism evidence="3 4">
    <name type="scientific">Viridibacillus arvi</name>
    <dbReference type="NCBI Taxonomy" id="263475"/>
    <lineage>
        <taxon>Bacteria</taxon>
        <taxon>Bacillati</taxon>
        <taxon>Bacillota</taxon>
        <taxon>Bacilli</taxon>
        <taxon>Bacillales</taxon>
        <taxon>Caryophanaceae</taxon>
        <taxon>Viridibacillus</taxon>
    </lineage>
</organism>
<sequence>MECLQNEKFGHTVFCETFSNGMEVHMIPLKGMSQTFAVLNVNFGANDTAFISTTTKEKMELPYGTAHFMEHLIFNHRNMHEMKKVFTENGASISAKTGYNNTDFLVSSSGNIAELISKLLTSILSQGFTTLEIENEKKVIREEILMYQDKPNWVVYRNLLMQMYPDLPICTDVAGTIESINRIDKGLLVQAHDIYYRPNNMKLVVVGDVNPIELCESIYHTVIRDENYAETKRHEFEQFYPNAKNQSYKNIAIMKNCSHDLFSIGLRHEDQGGNYNENHLAKLAITEALFGLGSTLTMDLNRENLINNQWGYSNYNGPNYDFTVVSGSTVNILPVIEKLYEKLQEVRRSGLNPFEIERVAKKMIGQKMMQMENMKEFALAYSEDLSNGLNYFKTFEHLLKMDAHLINSRLESIINFDNFLKTDFSSLPMIVKR</sequence>
<dbReference type="OrthoDB" id="9811314at2"/>
<dbReference type="Gene3D" id="3.30.830.10">
    <property type="entry name" value="Metalloenzyme, LuxS/M16 peptidase-like"/>
    <property type="match status" value="2"/>
</dbReference>
<feature type="domain" description="Peptidase M16 N-terminal" evidence="1">
    <location>
        <begin position="63"/>
        <end position="166"/>
    </location>
</feature>
<evidence type="ECO:0000313" key="4">
    <source>
        <dbReference type="Proteomes" id="UP000036867"/>
    </source>
</evidence>
<keyword evidence="4" id="KW-1185">Reference proteome</keyword>
<dbReference type="PANTHER" id="PTHR11851:SF134">
    <property type="entry name" value="ZINC-DEPENDENT PROTEASE"/>
    <property type="match status" value="1"/>
</dbReference>
<dbReference type="STRING" id="263475.AMD00_05040"/>
<gene>
    <name evidence="3" type="ORF">AMD00_05040</name>
</gene>
<dbReference type="Pfam" id="PF00675">
    <property type="entry name" value="Peptidase_M16"/>
    <property type="match status" value="1"/>
</dbReference>
<dbReference type="InterPro" id="IPR050361">
    <property type="entry name" value="MPP/UQCRC_Complex"/>
</dbReference>
<name>A0A0M0LM65_9BACL</name>
<dbReference type="AlphaFoldDB" id="A0A0M0LM65"/>
<dbReference type="InterPro" id="IPR007863">
    <property type="entry name" value="Peptidase_M16_C"/>
</dbReference>
<dbReference type="GeneID" id="301135469"/>
<dbReference type="Proteomes" id="UP000036867">
    <property type="component" value="Unassembled WGS sequence"/>
</dbReference>
<proteinExistence type="predicted"/>
<evidence type="ECO:0000259" key="2">
    <source>
        <dbReference type="Pfam" id="PF05193"/>
    </source>
</evidence>
<accession>A0A0M0LM65</accession>
<dbReference type="SUPFAM" id="SSF63411">
    <property type="entry name" value="LuxS/MPP-like metallohydrolase"/>
    <property type="match status" value="2"/>
</dbReference>
<dbReference type="InterPro" id="IPR011765">
    <property type="entry name" value="Pept_M16_N"/>
</dbReference>
<dbReference type="Pfam" id="PF05193">
    <property type="entry name" value="Peptidase_M16_C"/>
    <property type="match status" value="1"/>
</dbReference>
<evidence type="ECO:0008006" key="5">
    <source>
        <dbReference type="Google" id="ProtNLM"/>
    </source>
</evidence>
<dbReference type="NCBIfam" id="NF047421">
    <property type="entry name" value="YfmH_fam"/>
    <property type="match status" value="1"/>
</dbReference>
<dbReference type="RefSeq" id="WP_053415972.1">
    <property type="nucleotide sequence ID" value="NZ_LILB01000001.1"/>
</dbReference>